<gene>
    <name evidence="3" type="ORF">FBY41_3442</name>
</gene>
<dbReference type="Proteomes" id="UP000316747">
    <property type="component" value="Unassembled WGS sequence"/>
</dbReference>
<sequence>MGEDVGQNVNDDATDDVGDGGKDGGSEVGSEAGDAIEISDNPAAGAFELRDAGRLIGIARYAVVPASEGHAERVVFFHTEVSKAFEGQGLAGRLAATALDRTVAAGRTIVALCPYIKAYLRRHEADYAGHVAQPQPADLDAVDRAVDG</sequence>
<dbReference type="EMBL" id="VFPM01000003">
    <property type="protein sequence ID" value="TQM58085.1"/>
    <property type="molecule type" value="Genomic_DNA"/>
</dbReference>
<evidence type="ECO:0000256" key="1">
    <source>
        <dbReference type="SAM" id="MobiDB-lite"/>
    </source>
</evidence>
<dbReference type="PROSITE" id="PS51729">
    <property type="entry name" value="GNAT_YJDJ"/>
    <property type="match status" value="1"/>
</dbReference>
<reference evidence="3 4" key="1">
    <citation type="submission" date="2019-06" db="EMBL/GenBank/DDBJ databases">
        <title>Genome sequencing of plant associated microbes to promote plant fitness in Sorghum bicolor and Oryza sativa.</title>
        <authorList>
            <person name="Coleman-Derr D."/>
        </authorList>
    </citation>
    <scope>NUCLEOTIDE SEQUENCE [LARGE SCALE GENOMIC DNA]</scope>
    <source>
        <strain evidence="3 4">KV-663</strain>
    </source>
</reference>
<proteinExistence type="predicted"/>
<dbReference type="SUPFAM" id="SSF55729">
    <property type="entry name" value="Acyl-CoA N-acyltransferases (Nat)"/>
    <property type="match status" value="1"/>
</dbReference>
<accession>A0A543HID1</accession>
<evidence type="ECO:0000259" key="2">
    <source>
        <dbReference type="PROSITE" id="PS51729"/>
    </source>
</evidence>
<dbReference type="PANTHER" id="PTHR31435">
    <property type="entry name" value="PROTEIN NATD1"/>
    <property type="match status" value="1"/>
</dbReference>
<dbReference type="InterPro" id="IPR031165">
    <property type="entry name" value="GNAT_YJDJ"/>
</dbReference>
<organism evidence="3 4">
    <name type="scientific">Humibacillus xanthopallidus</name>
    <dbReference type="NCBI Taxonomy" id="412689"/>
    <lineage>
        <taxon>Bacteria</taxon>
        <taxon>Bacillati</taxon>
        <taxon>Actinomycetota</taxon>
        <taxon>Actinomycetes</taxon>
        <taxon>Micrococcales</taxon>
        <taxon>Intrasporangiaceae</taxon>
        <taxon>Humibacillus</taxon>
    </lineage>
</organism>
<dbReference type="PANTHER" id="PTHR31435:SF10">
    <property type="entry name" value="BSR4717 PROTEIN"/>
    <property type="match status" value="1"/>
</dbReference>
<evidence type="ECO:0000313" key="4">
    <source>
        <dbReference type="Proteomes" id="UP000316747"/>
    </source>
</evidence>
<dbReference type="InterPro" id="IPR045057">
    <property type="entry name" value="Gcn5-rel_NAT"/>
</dbReference>
<name>A0A543HID1_9MICO</name>
<dbReference type="AlphaFoldDB" id="A0A543HID1"/>
<evidence type="ECO:0000313" key="3">
    <source>
        <dbReference type="EMBL" id="TQM58085.1"/>
    </source>
</evidence>
<comment type="caution">
    <text evidence="3">The sequence shown here is derived from an EMBL/GenBank/DDBJ whole genome shotgun (WGS) entry which is preliminary data.</text>
</comment>
<dbReference type="OrthoDB" id="5405911at2"/>
<dbReference type="InterPro" id="IPR016181">
    <property type="entry name" value="Acyl_CoA_acyltransferase"/>
</dbReference>
<feature type="domain" description="N-acetyltransferase" evidence="2">
    <location>
        <begin position="39"/>
        <end position="132"/>
    </location>
</feature>
<keyword evidence="4" id="KW-1185">Reference proteome</keyword>
<dbReference type="Gene3D" id="3.40.630.30">
    <property type="match status" value="1"/>
</dbReference>
<dbReference type="RefSeq" id="WP_141845466.1">
    <property type="nucleotide sequence ID" value="NZ_VFPM01000003.1"/>
</dbReference>
<feature type="region of interest" description="Disordered" evidence="1">
    <location>
        <begin position="1"/>
        <end position="35"/>
    </location>
</feature>
<protein>
    <recommendedName>
        <fullName evidence="2">N-acetyltransferase domain-containing protein</fullName>
    </recommendedName>
</protein>
<dbReference type="Pfam" id="PF14542">
    <property type="entry name" value="Acetyltransf_CG"/>
    <property type="match status" value="1"/>
</dbReference>